<proteinExistence type="predicted"/>
<gene>
    <name evidence="1" type="ORF">T07_3081</name>
</gene>
<evidence type="ECO:0000313" key="2">
    <source>
        <dbReference type="Proteomes" id="UP000054630"/>
    </source>
</evidence>
<name>A0A0V0S650_9BILA</name>
<dbReference type="AlphaFoldDB" id="A0A0V0S650"/>
<comment type="caution">
    <text evidence="1">The sequence shown here is derived from an EMBL/GenBank/DDBJ whole genome shotgun (WGS) entry which is preliminary data.</text>
</comment>
<reference evidence="1 2" key="1">
    <citation type="submission" date="2015-01" db="EMBL/GenBank/DDBJ databases">
        <title>Evolution of Trichinella species and genotypes.</title>
        <authorList>
            <person name="Korhonen P.K."/>
            <person name="Edoardo P."/>
            <person name="Giuseppe L.R."/>
            <person name="Gasser R.B."/>
        </authorList>
    </citation>
    <scope>NUCLEOTIDE SEQUENCE [LARGE SCALE GENOMIC DNA]</scope>
    <source>
        <strain evidence="1">ISS37</strain>
    </source>
</reference>
<protein>
    <submittedName>
        <fullName evidence="1">Uncharacterized protein</fullName>
    </submittedName>
</protein>
<dbReference type="EMBL" id="JYDL01000035">
    <property type="protein sequence ID" value="KRX22010.1"/>
    <property type="molecule type" value="Genomic_DNA"/>
</dbReference>
<keyword evidence="2" id="KW-1185">Reference proteome</keyword>
<accession>A0A0V0S650</accession>
<evidence type="ECO:0000313" key="1">
    <source>
        <dbReference type="EMBL" id="KRX22010.1"/>
    </source>
</evidence>
<sequence length="103" mass="11730">MIVIVSYIMNIVDFRWFSDTSHKSGSACCHQCVCALLLHSLVTIRYWYYTSGVFTKIRNHVDNYGITNTTKSFKGNMAKESQVILVLNSGEIFEKMPEELPSA</sequence>
<organism evidence="1 2">
    <name type="scientific">Trichinella nelsoni</name>
    <dbReference type="NCBI Taxonomy" id="6336"/>
    <lineage>
        <taxon>Eukaryota</taxon>
        <taxon>Metazoa</taxon>
        <taxon>Ecdysozoa</taxon>
        <taxon>Nematoda</taxon>
        <taxon>Enoplea</taxon>
        <taxon>Dorylaimia</taxon>
        <taxon>Trichinellida</taxon>
        <taxon>Trichinellidae</taxon>
        <taxon>Trichinella</taxon>
    </lineage>
</organism>
<dbReference type="Proteomes" id="UP000054630">
    <property type="component" value="Unassembled WGS sequence"/>
</dbReference>